<feature type="non-terminal residue" evidence="2">
    <location>
        <position position="183"/>
    </location>
</feature>
<keyword evidence="3" id="KW-1185">Reference proteome</keyword>
<accession>A0AAE0KWK0</accession>
<gene>
    <name evidence="2" type="ORF">CYMTET_27818</name>
</gene>
<keyword evidence="1" id="KW-1133">Transmembrane helix</keyword>
<dbReference type="EMBL" id="LGRX02015500">
    <property type="protein sequence ID" value="KAK3263372.1"/>
    <property type="molecule type" value="Genomic_DNA"/>
</dbReference>
<organism evidence="2 3">
    <name type="scientific">Cymbomonas tetramitiformis</name>
    <dbReference type="NCBI Taxonomy" id="36881"/>
    <lineage>
        <taxon>Eukaryota</taxon>
        <taxon>Viridiplantae</taxon>
        <taxon>Chlorophyta</taxon>
        <taxon>Pyramimonadophyceae</taxon>
        <taxon>Pyramimonadales</taxon>
        <taxon>Pyramimonadaceae</taxon>
        <taxon>Cymbomonas</taxon>
    </lineage>
</organism>
<keyword evidence="1" id="KW-0472">Membrane</keyword>
<evidence type="ECO:0000313" key="3">
    <source>
        <dbReference type="Proteomes" id="UP001190700"/>
    </source>
</evidence>
<reference evidence="2 3" key="1">
    <citation type="journal article" date="2015" name="Genome Biol. Evol.">
        <title>Comparative Genomics of a Bacterivorous Green Alga Reveals Evolutionary Causalities and Consequences of Phago-Mixotrophic Mode of Nutrition.</title>
        <authorList>
            <person name="Burns J.A."/>
            <person name="Paasch A."/>
            <person name="Narechania A."/>
            <person name="Kim E."/>
        </authorList>
    </citation>
    <scope>NUCLEOTIDE SEQUENCE [LARGE SCALE GENOMIC DNA]</scope>
    <source>
        <strain evidence="2 3">PLY_AMNH</strain>
    </source>
</reference>
<dbReference type="AlphaFoldDB" id="A0AAE0KWK0"/>
<dbReference type="Proteomes" id="UP001190700">
    <property type="component" value="Unassembled WGS sequence"/>
</dbReference>
<evidence type="ECO:0000256" key="1">
    <source>
        <dbReference type="SAM" id="Phobius"/>
    </source>
</evidence>
<keyword evidence="1" id="KW-0812">Transmembrane</keyword>
<evidence type="ECO:0000313" key="2">
    <source>
        <dbReference type="EMBL" id="KAK3263372.1"/>
    </source>
</evidence>
<feature type="transmembrane region" description="Helical" evidence="1">
    <location>
        <begin position="159"/>
        <end position="179"/>
    </location>
</feature>
<name>A0AAE0KWK0_9CHLO</name>
<feature type="transmembrane region" description="Helical" evidence="1">
    <location>
        <begin position="128"/>
        <end position="147"/>
    </location>
</feature>
<sequence length="183" mass="21148">MFAPVVTKFALGWPFEWGLPTQPDVLNANFYWLGEALLRFLDLQTGLERTKLTRGQRRERRSVSFSPCEVPAFFTQERSLERFLVGRCLPPPPDYFRNHFSTGSLNFAKSDVVGSVIAHTVWEAMGNAIWAMLFEWFFFFTACNAPWTTVYIESTMESFSTLFRICLALSSFLLTLYVLKQLQ</sequence>
<comment type="caution">
    <text evidence="2">The sequence shown here is derived from an EMBL/GenBank/DDBJ whole genome shotgun (WGS) entry which is preliminary data.</text>
</comment>
<protein>
    <submittedName>
        <fullName evidence="2">Uncharacterized protein</fullName>
    </submittedName>
</protein>
<proteinExistence type="predicted"/>